<evidence type="ECO:0000313" key="2">
    <source>
        <dbReference type="WBParaSite" id="JU765_v2.g5236.t1"/>
    </source>
</evidence>
<evidence type="ECO:0000313" key="1">
    <source>
        <dbReference type="Proteomes" id="UP000887576"/>
    </source>
</evidence>
<reference evidence="2" key="1">
    <citation type="submission" date="2022-11" db="UniProtKB">
        <authorList>
            <consortium name="WormBaseParasite"/>
        </authorList>
    </citation>
    <scope>IDENTIFICATION</scope>
</reference>
<protein>
    <submittedName>
        <fullName evidence="2">GST C-terminal domain-containing protein</fullName>
    </submittedName>
</protein>
<dbReference type="Proteomes" id="UP000887576">
    <property type="component" value="Unplaced"/>
</dbReference>
<proteinExistence type="predicted"/>
<organism evidence="1 2">
    <name type="scientific">Panagrolaimus sp. JU765</name>
    <dbReference type="NCBI Taxonomy" id="591449"/>
    <lineage>
        <taxon>Eukaryota</taxon>
        <taxon>Metazoa</taxon>
        <taxon>Ecdysozoa</taxon>
        <taxon>Nematoda</taxon>
        <taxon>Chromadorea</taxon>
        <taxon>Rhabditida</taxon>
        <taxon>Tylenchina</taxon>
        <taxon>Panagrolaimomorpha</taxon>
        <taxon>Panagrolaimoidea</taxon>
        <taxon>Panagrolaimidae</taxon>
        <taxon>Panagrolaimus</taxon>
    </lineage>
</organism>
<sequence>MSKDDKTEYFKTKTRQALDHFASLYEKFLVENGGTPLILDNITWVDIFAAEFFTRFAEYGENDALEAYPHIQQLVDRIHNLPEIKQHISKRPKTQF</sequence>
<dbReference type="WBParaSite" id="JU765_v2.g5236.t1">
    <property type="protein sequence ID" value="JU765_v2.g5236.t1"/>
    <property type="gene ID" value="JU765_v2.g5236"/>
</dbReference>
<name>A0AC34RBE2_9BILA</name>
<accession>A0AC34RBE2</accession>